<evidence type="ECO:0000256" key="5">
    <source>
        <dbReference type="ARBA" id="ARBA00022833"/>
    </source>
</evidence>
<evidence type="ECO:0000256" key="1">
    <source>
        <dbReference type="ARBA" id="ARBA00001947"/>
    </source>
</evidence>
<dbReference type="SMART" id="SM00829">
    <property type="entry name" value="PKS_ER"/>
    <property type="match status" value="1"/>
</dbReference>
<evidence type="ECO:0000256" key="6">
    <source>
        <dbReference type="ARBA" id="ARBA00023002"/>
    </source>
</evidence>
<dbReference type="InterPro" id="IPR045306">
    <property type="entry name" value="SDH-like"/>
</dbReference>
<dbReference type="EMBL" id="JAAABM010000008">
    <property type="protein sequence ID" value="KAF7675924.1"/>
    <property type="molecule type" value="Genomic_DNA"/>
</dbReference>
<protein>
    <recommendedName>
        <fullName evidence="9">Enoyl reductase (ER) domain-containing protein</fullName>
    </recommendedName>
</protein>
<evidence type="ECO:0000256" key="4">
    <source>
        <dbReference type="ARBA" id="ARBA00022723"/>
    </source>
</evidence>
<comment type="cofactor">
    <cofactor evidence="1 8">
        <name>Zn(2+)</name>
        <dbReference type="ChEBI" id="CHEBI:29105"/>
    </cofactor>
</comment>
<dbReference type="AlphaFoldDB" id="A0A8H7B6B3"/>
<evidence type="ECO:0000256" key="3">
    <source>
        <dbReference type="ARBA" id="ARBA00008072"/>
    </source>
</evidence>
<dbReference type="Pfam" id="PF00107">
    <property type="entry name" value="ADH_zinc_N"/>
    <property type="match status" value="1"/>
</dbReference>
<dbReference type="GO" id="GO:0003939">
    <property type="term" value="F:L-iditol 2-dehydrogenase (NAD+) activity"/>
    <property type="evidence" value="ECO:0007669"/>
    <property type="project" value="TreeGrafter"/>
</dbReference>
<keyword evidence="7" id="KW-0520">NAD</keyword>
<dbReference type="SUPFAM" id="SSF50129">
    <property type="entry name" value="GroES-like"/>
    <property type="match status" value="1"/>
</dbReference>
<evidence type="ECO:0000256" key="8">
    <source>
        <dbReference type="RuleBase" id="RU361277"/>
    </source>
</evidence>
<dbReference type="GO" id="GO:0006062">
    <property type="term" value="P:sorbitol catabolic process"/>
    <property type="evidence" value="ECO:0007669"/>
    <property type="project" value="TreeGrafter"/>
</dbReference>
<dbReference type="SUPFAM" id="SSF51735">
    <property type="entry name" value="NAD(P)-binding Rossmann-fold domains"/>
    <property type="match status" value="1"/>
</dbReference>
<dbReference type="InterPro" id="IPR013149">
    <property type="entry name" value="ADH-like_C"/>
</dbReference>
<comment type="caution">
    <text evidence="10">The sequence shown here is derived from an EMBL/GenBank/DDBJ whole genome shotgun (WGS) entry which is preliminary data.</text>
</comment>
<dbReference type="Gene3D" id="3.90.180.10">
    <property type="entry name" value="Medium-chain alcohol dehydrogenases, catalytic domain"/>
    <property type="match status" value="1"/>
</dbReference>
<keyword evidence="4 8" id="KW-0479">Metal-binding</keyword>
<keyword evidence="11" id="KW-1185">Reference proteome</keyword>
<dbReference type="PROSITE" id="PS00059">
    <property type="entry name" value="ADH_ZINC"/>
    <property type="match status" value="1"/>
</dbReference>
<dbReference type="PANTHER" id="PTHR43161">
    <property type="entry name" value="SORBITOL DEHYDROGENASE"/>
    <property type="match status" value="1"/>
</dbReference>
<dbReference type="Gene3D" id="3.40.50.720">
    <property type="entry name" value="NAD(P)-binding Rossmann-like Domain"/>
    <property type="match status" value="1"/>
</dbReference>
<dbReference type="Proteomes" id="UP000596902">
    <property type="component" value="Unassembled WGS sequence"/>
</dbReference>
<reference evidence="10" key="2">
    <citation type="submission" date="2020-08" db="EMBL/GenBank/DDBJ databases">
        <title>Draft Genome Sequence of Cumin Blight Pathogen Alternaria burnsii.</title>
        <authorList>
            <person name="Feng Z."/>
        </authorList>
    </citation>
    <scope>NUCLEOTIDE SEQUENCE</scope>
    <source>
        <strain evidence="10">CBS107.38</strain>
    </source>
</reference>
<dbReference type="InterPro" id="IPR036291">
    <property type="entry name" value="NAD(P)-bd_dom_sf"/>
</dbReference>
<dbReference type="InterPro" id="IPR011032">
    <property type="entry name" value="GroES-like_sf"/>
</dbReference>
<gene>
    <name evidence="10" type="ORF">GT037_006643</name>
</gene>
<dbReference type="FunFam" id="3.40.50.720:FF:000068">
    <property type="entry name" value="Sorbitol dehydrogenase"/>
    <property type="match status" value="1"/>
</dbReference>
<dbReference type="GO" id="GO:0008270">
    <property type="term" value="F:zinc ion binding"/>
    <property type="evidence" value="ECO:0007669"/>
    <property type="project" value="InterPro"/>
</dbReference>
<evidence type="ECO:0000313" key="10">
    <source>
        <dbReference type="EMBL" id="KAF7675924.1"/>
    </source>
</evidence>
<evidence type="ECO:0000256" key="7">
    <source>
        <dbReference type="ARBA" id="ARBA00023027"/>
    </source>
</evidence>
<sequence>MSRILISSADVYDSNIALTQDMSLASSSENPTTAPINKTFVLSPTKQFSYEDRPIPELRTPRHVRVRIVAIGLCGSDVHYWQHGRIGRYVVDSPITLGHESAGIVEACGEDVKGLSVGDRVALEPGVGCNTCETCRGGRYNLCESMQFAATPPYNGTLSTFYCLPEECCYKLPSHISFREGALVEPLSIAVHCCGLAGNLQGKSVAVFGAGPIGLLCCTVAQAFGAVKVIVIDAVATRLAFATDFGADDTYMMEAASAETNAQKISEKARLVAGFDVVVDATGAEPCINCGVAALKRGGIFVQAGLGSPSIAFPIGQICDKEATLKGSFRYGPGDYKLAIQLLESKRVRLDSLITHEFAFSDAEGAFANVANRVGIKSLIYGPGIDRTFAESCTEHIRQMSDLPKL</sequence>
<evidence type="ECO:0000256" key="2">
    <source>
        <dbReference type="ARBA" id="ARBA00004921"/>
    </source>
</evidence>
<evidence type="ECO:0000313" key="11">
    <source>
        <dbReference type="Proteomes" id="UP000596902"/>
    </source>
</evidence>
<dbReference type="RefSeq" id="XP_038786187.1">
    <property type="nucleotide sequence ID" value="XM_038931690.1"/>
</dbReference>
<organism evidence="10 11">
    <name type="scientific">Alternaria burnsii</name>
    <dbReference type="NCBI Taxonomy" id="1187904"/>
    <lineage>
        <taxon>Eukaryota</taxon>
        <taxon>Fungi</taxon>
        <taxon>Dikarya</taxon>
        <taxon>Ascomycota</taxon>
        <taxon>Pezizomycotina</taxon>
        <taxon>Dothideomycetes</taxon>
        <taxon>Pleosporomycetidae</taxon>
        <taxon>Pleosporales</taxon>
        <taxon>Pleosporineae</taxon>
        <taxon>Pleosporaceae</taxon>
        <taxon>Alternaria</taxon>
        <taxon>Alternaria sect. Alternaria</taxon>
    </lineage>
</organism>
<dbReference type="InterPro" id="IPR020843">
    <property type="entry name" value="ER"/>
</dbReference>
<evidence type="ECO:0000259" key="9">
    <source>
        <dbReference type="SMART" id="SM00829"/>
    </source>
</evidence>
<dbReference type="InterPro" id="IPR013154">
    <property type="entry name" value="ADH-like_N"/>
</dbReference>
<dbReference type="PANTHER" id="PTHR43161:SF3">
    <property type="entry name" value="D-XYLULOSE REDUCTASE"/>
    <property type="match status" value="1"/>
</dbReference>
<reference evidence="10" key="1">
    <citation type="submission" date="2020-01" db="EMBL/GenBank/DDBJ databases">
        <authorList>
            <person name="Feng Z.H.Z."/>
        </authorList>
    </citation>
    <scope>NUCLEOTIDE SEQUENCE</scope>
    <source>
        <strain evidence="10">CBS107.38</strain>
    </source>
</reference>
<keyword evidence="6" id="KW-0560">Oxidoreductase</keyword>
<dbReference type="GeneID" id="62204868"/>
<comment type="pathway">
    <text evidence="2">Carbohydrate degradation.</text>
</comment>
<dbReference type="InterPro" id="IPR002328">
    <property type="entry name" value="ADH_Zn_CS"/>
</dbReference>
<proteinExistence type="inferred from homology"/>
<comment type="similarity">
    <text evidence="3 8">Belongs to the zinc-containing alcohol dehydrogenase family.</text>
</comment>
<dbReference type="Pfam" id="PF08240">
    <property type="entry name" value="ADH_N"/>
    <property type="match status" value="1"/>
</dbReference>
<keyword evidence="5 8" id="KW-0862">Zinc</keyword>
<accession>A0A8H7B6B3</accession>
<name>A0A8H7B6B3_9PLEO</name>
<feature type="domain" description="Enoyl reductase (ER)" evidence="9">
    <location>
        <begin position="43"/>
        <end position="380"/>
    </location>
</feature>
<dbReference type="CDD" id="cd05285">
    <property type="entry name" value="sorbitol_DH"/>
    <property type="match status" value="1"/>
</dbReference>